<gene>
    <name evidence="1" type="ORF">ACOLOM_LOCUS12549</name>
</gene>
<name>A0ACA9QH22_9GLOM</name>
<proteinExistence type="predicted"/>
<reference evidence="1" key="1">
    <citation type="submission" date="2021-06" db="EMBL/GenBank/DDBJ databases">
        <authorList>
            <person name="Kallberg Y."/>
            <person name="Tangrot J."/>
            <person name="Rosling A."/>
        </authorList>
    </citation>
    <scope>NUCLEOTIDE SEQUENCE</scope>
    <source>
        <strain evidence="1">CL356</strain>
    </source>
</reference>
<dbReference type="EMBL" id="CAJVPT010051544">
    <property type="protein sequence ID" value="CAG8748017.1"/>
    <property type="molecule type" value="Genomic_DNA"/>
</dbReference>
<evidence type="ECO:0000313" key="1">
    <source>
        <dbReference type="EMBL" id="CAG8748017.1"/>
    </source>
</evidence>
<sequence length="107" mass="11660">MSFDGDVTRTLVPATFSDSNAPVMSIGSLPFGSDRPRPSRIDFGRAGHLQNSWAVGSSLDLLLQGQSSLNRYVVMGANGYSMKASSLPRRIITLFIIRRLTENAFVP</sequence>
<dbReference type="Proteomes" id="UP000789525">
    <property type="component" value="Unassembled WGS sequence"/>
</dbReference>
<evidence type="ECO:0000313" key="2">
    <source>
        <dbReference type="Proteomes" id="UP000789525"/>
    </source>
</evidence>
<accession>A0ACA9QH22</accession>
<organism evidence="1 2">
    <name type="scientific">Acaulospora colombiana</name>
    <dbReference type="NCBI Taxonomy" id="27376"/>
    <lineage>
        <taxon>Eukaryota</taxon>
        <taxon>Fungi</taxon>
        <taxon>Fungi incertae sedis</taxon>
        <taxon>Mucoromycota</taxon>
        <taxon>Glomeromycotina</taxon>
        <taxon>Glomeromycetes</taxon>
        <taxon>Diversisporales</taxon>
        <taxon>Acaulosporaceae</taxon>
        <taxon>Acaulospora</taxon>
    </lineage>
</organism>
<feature type="non-terminal residue" evidence="1">
    <location>
        <position position="107"/>
    </location>
</feature>
<keyword evidence="2" id="KW-1185">Reference proteome</keyword>
<comment type="caution">
    <text evidence="1">The sequence shown here is derived from an EMBL/GenBank/DDBJ whole genome shotgun (WGS) entry which is preliminary data.</text>
</comment>
<protein>
    <submittedName>
        <fullName evidence="1">14873_t:CDS:1</fullName>
    </submittedName>
</protein>